<reference evidence="2" key="1">
    <citation type="submission" date="2016-01" db="EMBL/GenBank/DDBJ databases">
        <authorList>
            <person name="Peeters C."/>
        </authorList>
    </citation>
    <scope>NUCLEOTIDE SEQUENCE [LARGE SCALE GENOMIC DNA]</scope>
</reference>
<dbReference type="RefSeq" id="WP_053570260.1">
    <property type="nucleotide sequence ID" value="NZ_FCNY02000005.1"/>
</dbReference>
<accession>A0A158GMR7</accession>
<proteinExistence type="predicted"/>
<gene>
    <name evidence="1" type="ORF">AWB70_02216</name>
</gene>
<dbReference type="Proteomes" id="UP000054740">
    <property type="component" value="Unassembled WGS sequence"/>
</dbReference>
<evidence type="ECO:0000313" key="2">
    <source>
        <dbReference type="Proteomes" id="UP000054740"/>
    </source>
</evidence>
<sequence length="59" mass="6805">MTPDLPCDKPIQFYDDLLFAFFSKEKLYAFLQRVEHSASMKILYPFIADSLADSLDLGQ</sequence>
<dbReference type="EMBL" id="FCNY02000005">
    <property type="protein sequence ID" value="SAL33418.1"/>
    <property type="molecule type" value="Genomic_DNA"/>
</dbReference>
<protein>
    <submittedName>
        <fullName evidence="1">Uncharacterized protein</fullName>
    </submittedName>
</protein>
<name>A0A158GMR7_CABCO</name>
<dbReference type="AlphaFoldDB" id="A0A158GMR7"/>
<keyword evidence="2" id="KW-1185">Reference proteome</keyword>
<organism evidence="1 2">
    <name type="scientific">Caballeronia cordobensis</name>
    <name type="common">Burkholderia cordobensis</name>
    <dbReference type="NCBI Taxonomy" id="1353886"/>
    <lineage>
        <taxon>Bacteria</taxon>
        <taxon>Pseudomonadati</taxon>
        <taxon>Pseudomonadota</taxon>
        <taxon>Betaproteobacteria</taxon>
        <taxon>Burkholderiales</taxon>
        <taxon>Burkholderiaceae</taxon>
        <taxon>Caballeronia</taxon>
    </lineage>
</organism>
<evidence type="ECO:0000313" key="1">
    <source>
        <dbReference type="EMBL" id="SAL33418.1"/>
    </source>
</evidence>